<keyword evidence="3" id="KW-1185">Reference proteome</keyword>
<feature type="region of interest" description="Disordered" evidence="1">
    <location>
        <begin position="21"/>
        <end position="55"/>
    </location>
</feature>
<dbReference type="EMBL" id="CAJVQA010046776">
    <property type="protein sequence ID" value="CAG8818495.1"/>
    <property type="molecule type" value="Genomic_DNA"/>
</dbReference>
<dbReference type="AlphaFoldDB" id="A0A9N9K9E5"/>
<sequence>RRESHINHTPPPSYKEVTAMLSHLNRGRKRSSVPNTNSNTNRERERSPVPNVNRN</sequence>
<evidence type="ECO:0000313" key="2">
    <source>
        <dbReference type="EMBL" id="CAG8818495.1"/>
    </source>
</evidence>
<name>A0A9N9K9E5_9GLOM</name>
<feature type="non-terminal residue" evidence="2">
    <location>
        <position position="55"/>
    </location>
</feature>
<evidence type="ECO:0000313" key="3">
    <source>
        <dbReference type="Proteomes" id="UP000789759"/>
    </source>
</evidence>
<proteinExistence type="predicted"/>
<comment type="caution">
    <text evidence="2">The sequence shown here is derived from an EMBL/GenBank/DDBJ whole genome shotgun (WGS) entry which is preliminary data.</text>
</comment>
<accession>A0A9N9K9E5</accession>
<protein>
    <submittedName>
        <fullName evidence="2">2409_t:CDS:1</fullName>
    </submittedName>
</protein>
<reference evidence="2" key="1">
    <citation type="submission" date="2021-06" db="EMBL/GenBank/DDBJ databases">
        <authorList>
            <person name="Kallberg Y."/>
            <person name="Tangrot J."/>
            <person name="Rosling A."/>
        </authorList>
    </citation>
    <scope>NUCLEOTIDE SEQUENCE</scope>
    <source>
        <strain evidence="2">FL966</strain>
    </source>
</reference>
<organism evidence="2 3">
    <name type="scientific">Cetraspora pellucida</name>
    <dbReference type="NCBI Taxonomy" id="1433469"/>
    <lineage>
        <taxon>Eukaryota</taxon>
        <taxon>Fungi</taxon>
        <taxon>Fungi incertae sedis</taxon>
        <taxon>Mucoromycota</taxon>
        <taxon>Glomeromycotina</taxon>
        <taxon>Glomeromycetes</taxon>
        <taxon>Diversisporales</taxon>
        <taxon>Gigasporaceae</taxon>
        <taxon>Cetraspora</taxon>
    </lineage>
</organism>
<gene>
    <name evidence="2" type="ORF">CPELLU_LOCUS19449</name>
</gene>
<dbReference type="Proteomes" id="UP000789759">
    <property type="component" value="Unassembled WGS sequence"/>
</dbReference>
<feature type="non-terminal residue" evidence="2">
    <location>
        <position position="1"/>
    </location>
</feature>
<evidence type="ECO:0000256" key="1">
    <source>
        <dbReference type="SAM" id="MobiDB-lite"/>
    </source>
</evidence>